<dbReference type="EMBL" id="JAPDMZ010000008">
    <property type="protein sequence ID" value="KAK0557092.1"/>
    <property type="molecule type" value="Genomic_DNA"/>
</dbReference>
<keyword evidence="2" id="KW-1185">Reference proteome</keyword>
<evidence type="ECO:0000313" key="1">
    <source>
        <dbReference type="EMBL" id="KAK0557092.1"/>
    </source>
</evidence>
<sequence length="127" mass="14149">MHQESFFRQVSALERLMGNVEETGKISAAKSGRVACTFHLDLAEGTVVLRLKALRDEPTPQYAVLVRPVSINLSEVAQYVQVPMEEYKAQMASLGLGEIRKLWQGLYTAMAKEEFANSDGFLEELLG</sequence>
<name>A0AAN6GWJ5_9BASI</name>
<dbReference type="Proteomes" id="UP001176517">
    <property type="component" value="Unassembled WGS sequence"/>
</dbReference>
<organism evidence="1 2">
    <name type="scientific">Tilletia horrida</name>
    <dbReference type="NCBI Taxonomy" id="155126"/>
    <lineage>
        <taxon>Eukaryota</taxon>
        <taxon>Fungi</taxon>
        <taxon>Dikarya</taxon>
        <taxon>Basidiomycota</taxon>
        <taxon>Ustilaginomycotina</taxon>
        <taxon>Exobasidiomycetes</taxon>
        <taxon>Tilletiales</taxon>
        <taxon>Tilletiaceae</taxon>
        <taxon>Tilletia</taxon>
    </lineage>
</organism>
<gene>
    <name evidence="1" type="ORF">OC846_000739</name>
</gene>
<proteinExistence type="predicted"/>
<comment type="caution">
    <text evidence="1">The sequence shown here is derived from an EMBL/GenBank/DDBJ whole genome shotgun (WGS) entry which is preliminary data.</text>
</comment>
<reference evidence="1" key="1">
    <citation type="journal article" date="2023" name="PhytoFront">
        <title>Draft Genome Resources of Seven Strains of Tilletia horrida, Causal Agent of Kernel Smut of Rice.</title>
        <authorList>
            <person name="Khanal S."/>
            <person name="Antony Babu S."/>
            <person name="Zhou X.G."/>
        </authorList>
    </citation>
    <scope>NUCLEOTIDE SEQUENCE</scope>
    <source>
        <strain evidence="1">TX6</strain>
    </source>
</reference>
<accession>A0AAN6GWJ5</accession>
<dbReference type="AlphaFoldDB" id="A0AAN6GWJ5"/>
<protein>
    <submittedName>
        <fullName evidence="1">Uncharacterized protein</fullName>
    </submittedName>
</protein>
<evidence type="ECO:0000313" key="2">
    <source>
        <dbReference type="Proteomes" id="UP001176517"/>
    </source>
</evidence>